<organism evidence="1 2">
    <name type="scientific">Macrosiphum euphorbiae</name>
    <name type="common">potato aphid</name>
    <dbReference type="NCBI Taxonomy" id="13131"/>
    <lineage>
        <taxon>Eukaryota</taxon>
        <taxon>Metazoa</taxon>
        <taxon>Ecdysozoa</taxon>
        <taxon>Arthropoda</taxon>
        <taxon>Hexapoda</taxon>
        <taxon>Insecta</taxon>
        <taxon>Pterygota</taxon>
        <taxon>Neoptera</taxon>
        <taxon>Paraneoptera</taxon>
        <taxon>Hemiptera</taxon>
        <taxon>Sternorrhyncha</taxon>
        <taxon>Aphidomorpha</taxon>
        <taxon>Aphidoidea</taxon>
        <taxon>Aphididae</taxon>
        <taxon>Macrosiphini</taxon>
        <taxon>Macrosiphum</taxon>
    </lineage>
</organism>
<accession>A0AAV0VTD6</accession>
<dbReference type="GO" id="GO:0005829">
    <property type="term" value="C:cytosol"/>
    <property type="evidence" value="ECO:0007669"/>
    <property type="project" value="TreeGrafter"/>
</dbReference>
<dbReference type="PANTHER" id="PTHR15434">
    <property type="entry name" value="HEAT SHOCK FACTOR 2-BINDING PROTEIN"/>
    <property type="match status" value="1"/>
</dbReference>
<dbReference type="AlphaFoldDB" id="A0AAV0VTD6"/>
<protein>
    <submittedName>
        <fullName evidence="1">Uncharacterized protein</fullName>
    </submittedName>
</protein>
<evidence type="ECO:0000313" key="2">
    <source>
        <dbReference type="Proteomes" id="UP001160148"/>
    </source>
</evidence>
<dbReference type="InterPro" id="IPR039584">
    <property type="entry name" value="HSF2BP"/>
</dbReference>
<comment type="caution">
    <text evidence="1">The sequence shown here is derived from an EMBL/GenBank/DDBJ whole genome shotgun (WGS) entry which is preliminary data.</text>
</comment>
<keyword evidence="2" id="KW-1185">Reference proteome</keyword>
<reference evidence="1 2" key="1">
    <citation type="submission" date="2023-01" db="EMBL/GenBank/DDBJ databases">
        <authorList>
            <person name="Whitehead M."/>
        </authorList>
    </citation>
    <scope>NUCLEOTIDE SEQUENCE [LARGE SCALE GENOMIC DNA]</scope>
</reference>
<dbReference type="Proteomes" id="UP001160148">
    <property type="component" value="Unassembled WGS sequence"/>
</dbReference>
<sequence>MEKLPNKGCKRSLYDGFSEEINHEESTSALSNNRETMNIDDENSSIDENMNLNKHECEAKLKAFDDAFETIYGNYEVNLTQVLQIIEELKVNCIQLVNLVKTQINPAEVEKLRSELHLLENKYLNTINELQVEVTKLNLQLKQQSTFSCMIGSTFCYSLLKATQTSSAVDMVLQEDSIKNLAQLITKMLSSFIQTFNKKMPSIKTNEMKFVLHLIRIVANLSTTESGCHFLSQVNDGINIVNLVVSLVFYTPPSHGILKKAAYTTLYNVSNKFNGYSLMENNKLIQTLNNDIKLVPSKGNNNIILLSLNLLLSLTEKINKSMYTILKNEINLQEILKLTRYTETESTARKIFNNINIASEKYKDESE</sequence>
<evidence type="ECO:0000313" key="1">
    <source>
        <dbReference type="EMBL" id="CAI6347448.1"/>
    </source>
</evidence>
<dbReference type="EMBL" id="CARXXK010000001">
    <property type="protein sequence ID" value="CAI6347448.1"/>
    <property type="molecule type" value="Genomic_DNA"/>
</dbReference>
<dbReference type="PANTHER" id="PTHR15434:SF2">
    <property type="entry name" value="HEAT SHOCK FACTOR 2-BINDING PROTEIN"/>
    <property type="match status" value="1"/>
</dbReference>
<name>A0AAV0VTD6_9HEMI</name>
<proteinExistence type="predicted"/>
<gene>
    <name evidence="1" type="ORF">MEUPH1_LOCUS4238</name>
</gene>